<keyword evidence="4" id="KW-1185">Reference proteome</keyword>
<dbReference type="InterPro" id="IPR027475">
    <property type="entry name" value="Asparaginase/glutaminase_AS2"/>
</dbReference>
<dbReference type="InterPro" id="IPR027474">
    <property type="entry name" value="L-asparaginase_N"/>
</dbReference>
<name>A0A3P7P0C1_DIBLA</name>
<evidence type="ECO:0000259" key="2">
    <source>
        <dbReference type="Pfam" id="PF00710"/>
    </source>
</evidence>
<dbReference type="Pfam" id="PF00710">
    <property type="entry name" value="Asparaginase"/>
    <property type="match status" value="1"/>
</dbReference>
<dbReference type="InterPro" id="IPR006034">
    <property type="entry name" value="Asparaginase/glutaminase-like"/>
</dbReference>
<organism evidence="3 4">
    <name type="scientific">Dibothriocephalus latus</name>
    <name type="common">Fish tapeworm</name>
    <name type="synonym">Diphyllobothrium latum</name>
    <dbReference type="NCBI Taxonomy" id="60516"/>
    <lineage>
        <taxon>Eukaryota</taxon>
        <taxon>Metazoa</taxon>
        <taxon>Spiralia</taxon>
        <taxon>Lophotrochozoa</taxon>
        <taxon>Platyhelminthes</taxon>
        <taxon>Cestoda</taxon>
        <taxon>Eucestoda</taxon>
        <taxon>Diphyllobothriidea</taxon>
        <taxon>Diphyllobothriidae</taxon>
        <taxon>Dibothriocephalus</taxon>
    </lineage>
</organism>
<dbReference type="PIRSF" id="PIRSF001220">
    <property type="entry name" value="L-ASNase_gatD"/>
    <property type="match status" value="1"/>
</dbReference>
<dbReference type="PRINTS" id="PR00139">
    <property type="entry name" value="ASNGLNASE"/>
</dbReference>
<protein>
    <recommendedName>
        <fullName evidence="2">L-asparaginase N-terminal domain-containing protein</fullName>
    </recommendedName>
</protein>
<reference evidence="3 4" key="1">
    <citation type="submission" date="2018-11" db="EMBL/GenBank/DDBJ databases">
        <authorList>
            <consortium name="Pathogen Informatics"/>
        </authorList>
    </citation>
    <scope>NUCLEOTIDE SEQUENCE [LARGE SCALE GENOMIC DNA]</scope>
</reference>
<dbReference type="OrthoDB" id="542841at2759"/>
<gene>
    <name evidence="3" type="ORF">DILT_LOCUS7137</name>
</gene>
<evidence type="ECO:0000313" key="4">
    <source>
        <dbReference type="Proteomes" id="UP000281553"/>
    </source>
</evidence>
<dbReference type="GO" id="GO:0004067">
    <property type="term" value="F:asparaginase activity"/>
    <property type="evidence" value="ECO:0007669"/>
    <property type="project" value="UniProtKB-UniRule"/>
</dbReference>
<feature type="domain" description="L-asparaginase N-terminal" evidence="2">
    <location>
        <begin position="30"/>
        <end position="227"/>
    </location>
</feature>
<proteinExistence type="predicted"/>
<dbReference type="PANTHER" id="PTHR11707:SF28">
    <property type="entry name" value="60 KDA LYSOPHOSPHOLIPASE"/>
    <property type="match status" value="1"/>
</dbReference>
<dbReference type="AlphaFoldDB" id="A0A3P7P0C1"/>
<dbReference type="PROSITE" id="PS51732">
    <property type="entry name" value="ASN_GLN_ASE_3"/>
    <property type="match status" value="1"/>
</dbReference>
<feature type="active site" evidence="1">
    <location>
        <position position="161"/>
    </location>
</feature>
<accession>A0A3P7P0C1</accession>
<evidence type="ECO:0000313" key="3">
    <source>
        <dbReference type="EMBL" id="VDN11306.1"/>
    </source>
</evidence>
<dbReference type="PIRSF" id="PIRSF500176">
    <property type="entry name" value="L_ASNase"/>
    <property type="match status" value="1"/>
</dbReference>
<dbReference type="SMART" id="SM00870">
    <property type="entry name" value="Asparaginase"/>
    <property type="match status" value="1"/>
</dbReference>
<dbReference type="InterPro" id="IPR037152">
    <property type="entry name" value="L-asparaginase_N_sf"/>
</dbReference>
<dbReference type="PANTHER" id="PTHR11707">
    <property type="entry name" value="L-ASPARAGINASE"/>
    <property type="match status" value="1"/>
</dbReference>
<dbReference type="InterPro" id="IPR036152">
    <property type="entry name" value="Asp/glu_Ase-like_sf"/>
</dbReference>
<dbReference type="Proteomes" id="UP000281553">
    <property type="component" value="Unassembled WGS sequence"/>
</dbReference>
<dbReference type="Gene3D" id="3.40.50.1170">
    <property type="entry name" value="L-asparaginase, N-terminal domain"/>
    <property type="match status" value="1"/>
</dbReference>
<evidence type="ECO:0000256" key="1">
    <source>
        <dbReference type="PROSITE-ProRule" id="PRU10100"/>
    </source>
</evidence>
<sequence length="256" mass="28639">MENGRDYVILEKELVEYAKKEEGCESVGSVLVLYTGGAIGMQPKHGAYEPEPHYLTNYLTQMPIFNDASYVPTAFFCHEKREELKKKEQINPRLPTCRPATASVTLATPLTAGKHRILYRVIEYEELLDSSNCVMDHWISLAKDIERWYDHFTGFVILHGTDTLPCAASALSFIFENLEKPVVLTGSELPITQLCSDGQHNLLGALLFAGAEYGIPEVTVFSQKQVSCKEEFKALVVSMPISVLITPFIVVVNIYS</sequence>
<dbReference type="EMBL" id="UYRU01051176">
    <property type="protein sequence ID" value="VDN11306.1"/>
    <property type="molecule type" value="Genomic_DNA"/>
</dbReference>
<dbReference type="SUPFAM" id="SSF53774">
    <property type="entry name" value="Glutaminase/Asparaginase"/>
    <property type="match status" value="1"/>
</dbReference>
<dbReference type="PROSITE" id="PS00917">
    <property type="entry name" value="ASN_GLN_ASE_2"/>
    <property type="match status" value="1"/>
</dbReference>